<comment type="caution">
    <text evidence="1">The sequence shown here is derived from an EMBL/GenBank/DDBJ whole genome shotgun (WGS) entry which is preliminary data.</text>
</comment>
<keyword evidence="2" id="KW-1185">Reference proteome</keyword>
<evidence type="ECO:0000313" key="2">
    <source>
        <dbReference type="Proteomes" id="UP001631969"/>
    </source>
</evidence>
<dbReference type="EMBL" id="JBJURJ010000013">
    <property type="protein sequence ID" value="MFM9330482.1"/>
    <property type="molecule type" value="Genomic_DNA"/>
</dbReference>
<dbReference type="Proteomes" id="UP001631969">
    <property type="component" value="Unassembled WGS sequence"/>
</dbReference>
<name>A0ACC7P574_9BACL</name>
<sequence length="401" mass="44516">MNIGLFTDTYYPQINGVATSVWMLKGNLEKLGHTVYIFTTTDPEAPAHEHHVYRLPSIPFAGARRIGLFYHPETARKVRALRLDLIHTHTEFSLGIFGRRIARSLGIPTVHTMHTIYEHYTHYIAKTGTLDAAAKTLARKMSRHFCNTADAVIAPTEKVEEMLRVYGVGNRIAVIPTGIELDKFAPARYSDAEITAAKAEYGLVDTDRVLLYIGRISKEKNLVEILQGLRDYLPRHPNVKFLLVGDGPDRKNLQSLTHSLGMESQVIFAGEKPWEQIGLYYQLGDVFVSASQSETQGLTFIEALAAGLPLIARADPCLEQVLNHGVNGFVFEDKVGFLSALESAMSGDIILQGMSKAAVRSAVPFSAETFARSVEGLYKETLLYKEEAHCLPSICDHQQTV</sequence>
<organism evidence="1 2">
    <name type="scientific">Paenibacillus mesotrionivorans</name>
    <dbReference type="NCBI Taxonomy" id="3160968"/>
    <lineage>
        <taxon>Bacteria</taxon>
        <taxon>Bacillati</taxon>
        <taxon>Bacillota</taxon>
        <taxon>Bacilli</taxon>
        <taxon>Bacillales</taxon>
        <taxon>Paenibacillaceae</taxon>
        <taxon>Paenibacillus</taxon>
    </lineage>
</organism>
<proteinExistence type="predicted"/>
<protein>
    <submittedName>
        <fullName evidence="1">Glycosyltransferase family 4 protein</fullName>
    </submittedName>
</protein>
<accession>A0ACC7P574</accession>
<evidence type="ECO:0000313" key="1">
    <source>
        <dbReference type="EMBL" id="MFM9330482.1"/>
    </source>
</evidence>
<reference evidence="1" key="1">
    <citation type="submission" date="2024-12" db="EMBL/GenBank/DDBJ databases">
        <authorList>
            <person name="Wu N."/>
        </authorList>
    </citation>
    <scope>NUCLEOTIDE SEQUENCE</scope>
    <source>
        <strain evidence="1">P15</strain>
    </source>
</reference>
<gene>
    <name evidence="1" type="ORF">ACI1P1_19455</name>
</gene>